<dbReference type="RefSeq" id="WP_218092144.1">
    <property type="nucleotide sequence ID" value="NZ_CAJVAS010000008.1"/>
</dbReference>
<accession>A0A916K3W3</accession>
<dbReference type="InterPro" id="IPR019688">
    <property type="entry name" value="DUF2533"/>
</dbReference>
<keyword evidence="2" id="KW-1185">Reference proteome</keyword>
<reference evidence="1" key="1">
    <citation type="submission" date="2021-06" db="EMBL/GenBank/DDBJ databases">
        <authorList>
            <person name="Criscuolo A."/>
        </authorList>
    </citation>
    <scope>NUCLEOTIDE SEQUENCE</scope>
    <source>
        <strain evidence="1">CIP111600</strain>
    </source>
</reference>
<sequence length="87" mass="9759">MNVHEAITAHTRKQHAHLEQFLELEAGRERAIDEAVARCAAGQPFSVDAINEWTLRINKHAQNGISPTRVRVTEQMIRDFVALSAGK</sequence>
<proteinExistence type="predicted"/>
<dbReference type="Proteomes" id="UP000693672">
    <property type="component" value="Unassembled WGS sequence"/>
</dbReference>
<evidence type="ECO:0000313" key="1">
    <source>
        <dbReference type="EMBL" id="CAG7621739.1"/>
    </source>
</evidence>
<protein>
    <recommendedName>
        <fullName evidence="3">DUF2533 family protein</fullName>
    </recommendedName>
</protein>
<dbReference type="Pfam" id="PF10752">
    <property type="entry name" value="DUF2533"/>
    <property type="match status" value="1"/>
</dbReference>
<evidence type="ECO:0008006" key="3">
    <source>
        <dbReference type="Google" id="ProtNLM"/>
    </source>
</evidence>
<evidence type="ECO:0000313" key="2">
    <source>
        <dbReference type="Proteomes" id="UP000693672"/>
    </source>
</evidence>
<comment type="caution">
    <text evidence="1">The sequence shown here is derived from an EMBL/GenBank/DDBJ whole genome shotgun (WGS) entry which is preliminary data.</text>
</comment>
<dbReference type="EMBL" id="CAJVAS010000008">
    <property type="protein sequence ID" value="CAG7621739.1"/>
    <property type="molecule type" value="Genomic_DNA"/>
</dbReference>
<dbReference type="AlphaFoldDB" id="A0A916K3W3"/>
<organism evidence="1 2">
    <name type="scientific">Paenibacillus solanacearum</name>
    <dbReference type="NCBI Taxonomy" id="2048548"/>
    <lineage>
        <taxon>Bacteria</taxon>
        <taxon>Bacillati</taxon>
        <taxon>Bacillota</taxon>
        <taxon>Bacilli</taxon>
        <taxon>Bacillales</taxon>
        <taxon>Paenibacillaceae</taxon>
        <taxon>Paenibacillus</taxon>
    </lineage>
</organism>
<gene>
    <name evidence="1" type="ORF">PAESOLCIP111_02361</name>
</gene>
<name>A0A916K3W3_9BACL</name>